<name>A0A9W6FTM0_9BACT</name>
<keyword evidence="6" id="KW-0511">Multifunctional enzyme</keyword>
<dbReference type="NCBIfam" id="NF008292">
    <property type="entry name" value="PRK11072.1"/>
    <property type="match status" value="1"/>
</dbReference>
<organism evidence="9 10">
    <name type="scientific">Desulforhabdus amnigena</name>
    <dbReference type="NCBI Taxonomy" id="40218"/>
    <lineage>
        <taxon>Bacteria</taxon>
        <taxon>Pseudomonadati</taxon>
        <taxon>Thermodesulfobacteriota</taxon>
        <taxon>Syntrophobacteria</taxon>
        <taxon>Syntrophobacterales</taxon>
        <taxon>Syntrophobacteraceae</taxon>
        <taxon>Desulforhabdus</taxon>
    </lineage>
</organism>
<dbReference type="Pfam" id="PF03710">
    <property type="entry name" value="GlnE"/>
    <property type="match status" value="2"/>
</dbReference>
<dbReference type="InterPro" id="IPR043519">
    <property type="entry name" value="NT_sf"/>
</dbReference>
<reference evidence="9" key="1">
    <citation type="submission" date="2022-12" db="EMBL/GenBank/DDBJ databases">
        <title>Reference genome sequencing for broad-spectrum identification of bacterial and archaeal isolates by mass spectrometry.</title>
        <authorList>
            <person name="Sekiguchi Y."/>
            <person name="Tourlousse D.M."/>
        </authorList>
    </citation>
    <scope>NUCLEOTIDE SEQUENCE</scope>
    <source>
        <strain evidence="9">ASRB1</strain>
    </source>
</reference>
<keyword evidence="5" id="KW-0460">Magnesium</keyword>
<proteinExistence type="predicted"/>
<feature type="domain" description="PII-uridylyltransferase/Glutamine-synthetase adenylyltransferase" evidence="8">
    <location>
        <begin position="775"/>
        <end position="905"/>
    </location>
</feature>
<dbReference type="SUPFAM" id="SSF81301">
    <property type="entry name" value="Nucleotidyltransferase"/>
    <property type="match status" value="2"/>
</dbReference>
<accession>A0A9W6FTM0</accession>
<evidence type="ECO:0000256" key="1">
    <source>
        <dbReference type="ARBA" id="ARBA00022679"/>
    </source>
</evidence>
<dbReference type="PANTHER" id="PTHR30621">
    <property type="entry name" value="GLUTAMINE SYNTHETASE ADENYLYLTRANSFERASE"/>
    <property type="match status" value="1"/>
</dbReference>
<dbReference type="InterPro" id="IPR013546">
    <property type="entry name" value="PII_UdlTrfase/GS_AdlTrfase"/>
</dbReference>
<evidence type="ECO:0000256" key="3">
    <source>
        <dbReference type="ARBA" id="ARBA00022741"/>
    </source>
</evidence>
<gene>
    <name evidence="9" type="primary">glnE</name>
    <name evidence="9" type="ORF">DAMNIGENAA_10540</name>
</gene>
<dbReference type="Pfam" id="PF08335">
    <property type="entry name" value="GlnD_UR_UTase"/>
    <property type="match status" value="2"/>
</dbReference>
<keyword evidence="4" id="KW-0067">ATP-binding</keyword>
<dbReference type="InterPro" id="IPR005190">
    <property type="entry name" value="GlnE_rpt_dom"/>
</dbReference>
<sequence length="914" mass="105262">MNEIERIQGSSQYLATLLRRSPDFSDWLWARKNLYRRYPLTGLYKELLESSERIESFARLLTCFREFKQRHFLRIGARDLLGLASLEETTSQVSDLACVALQVGLDILIRHPEWWTDREGVKTWLQVKDDLQITVMGLGKLGGHELNYVSDIDLIFLYSPKKQGEISSPDSLFLLNRLCEWLIRLLSHRAEGDRVFEVDMRLRPQGKDGPLVPSVTAATDHYLLSGRPWERQMLLKARPVAGDRALGMAFLQEVRPFVFRRFLDFQALDELRAMRDRILAEAVRPNKKWQQFDVKLGVGGIREIEFLVQSLQLIYGGRHPELDEPNTLRCLKRLSDLNLLPPRVVEELKDSYIFLRRVEHWVQLDQNRQTQKLPKSEEARSRLSVALGFGPDEKEFLAKLEACCSTVHGHFLALFQPEEEPSDQSVRAVEGKAGEVEKENFLGNFSAEDLARLETHLKGFKSPVRRTILDVLNEYGRLKEPDLREIVLLRMEHYFGQVVKRPGLAKVFRSSAPWLQDLCGGVASSALLAELLTHHPSLVEGVATVSGVLPDIAAWEKTSTRLLKRADSLEEGLEWLRRIKNERLVQLVLGDLAGDVGHAALEHQLTSLADFVIRHTYQRILDNLQLSRDLPLSVLSLGKLGSHEMSYLSDLDLVFVYDPRPGEEEHQIPTDIVRFSQRFMRMLSTPLHEGPGYVVDARLRPTGNYGPLIVTRNAWFEYYEKQADLWEIQALLRVRHVAGHEKLGRWIEERAQEICYRKRDPREVWNRICHLRGRMQRERSEEKGETVDLKLGFGGLADIEFLVQGYLLSEGYRDPSLRISSVRAALPGVLEKISSHEVLREIQTAFESLRSLDHRLRLFTNSTASRLIPRQLEAMQALKLWPPAQGGSSLESWHDLLRMRRRVRESLQHFCHEL</sequence>
<protein>
    <submittedName>
        <fullName evidence="9">Glutamate-ammonia-ligase adenylyltransferase</fullName>
    </submittedName>
</protein>
<keyword evidence="1" id="KW-0808">Transferase</keyword>
<dbReference type="InterPro" id="IPR023057">
    <property type="entry name" value="GlnE"/>
</dbReference>
<dbReference type="AlphaFoldDB" id="A0A9W6FTM0"/>
<dbReference type="EMBL" id="BSDR01000001">
    <property type="protein sequence ID" value="GLI33621.1"/>
    <property type="molecule type" value="Genomic_DNA"/>
</dbReference>
<dbReference type="GO" id="GO:0005829">
    <property type="term" value="C:cytosol"/>
    <property type="evidence" value="ECO:0007669"/>
    <property type="project" value="TreeGrafter"/>
</dbReference>
<dbReference type="CDD" id="cd05401">
    <property type="entry name" value="NT_GlnE_GlnD_like"/>
    <property type="match status" value="2"/>
</dbReference>
<dbReference type="Gene3D" id="1.20.120.330">
    <property type="entry name" value="Nucleotidyltransferases domain 2"/>
    <property type="match status" value="2"/>
</dbReference>
<dbReference type="SUPFAM" id="SSF81593">
    <property type="entry name" value="Nucleotidyltransferase substrate binding subunit/domain"/>
    <property type="match status" value="2"/>
</dbReference>
<evidence type="ECO:0000256" key="2">
    <source>
        <dbReference type="ARBA" id="ARBA00022695"/>
    </source>
</evidence>
<dbReference type="GO" id="GO:0000820">
    <property type="term" value="P:regulation of glutamine family amino acid metabolic process"/>
    <property type="evidence" value="ECO:0007669"/>
    <property type="project" value="TreeGrafter"/>
</dbReference>
<evidence type="ECO:0000256" key="4">
    <source>
        <dbReference type="ARBA" id="ARBA00022840"/>
    </source>
</evidence>
<keyword evidence="3" id="KW-0547">Nucleotide-binding</keyword>
<evidence type="ECO:0000256" key="6">
    <source>
        <dbReference type="ARBA" id="ARBA00023268"/>
    </source>
</evidence>
<dbReference type="PANTHER" id="PTHR30621:SF0">
    <property type="entry name" value="BIFUNCTIONAL GLUTAMINE SYNTHETASE ADENYLYLTRANSFERASE_ADENYLYL-REMOVING ENZYME"/>
    <property type="match status" value="1"/>
</dbReference>
<dbReference type="RefSeq" id="WP_281792726.1">
    <property type="nucleotide sequence ID" value="NZ_BSDR01000001.1"/>
</dbReference>
<evidence type="ECO:0000313" key="10">
    <source>
        <dbReference type="Proteomes" id="UP001144372"/>
    </source>
</evidence>
<dbReference type="GO" id="GO:0005524">
    <property type="term" value="F:ATP binding"/>
    <property type="evidence" value="ECO:0007669"/>
    <property type="project" value="UniProtKB-KW"/>
</dbReference>
<evidence type="ECO:0000259" key="7">
    <source>
        <dbReference type="Pfam" id="PF03710"/>
    </source>
</evidence>
<dbReference type="GO" id="GO:0008882">
    <property type="term" value="F:[glutamate-ammonia-ligase] adenylyltransferase activity"/>
    <property type="evidence" value="ECO:0007669"/>
    <property type="project" value="InterPro"/>
</dbReference>
<keyword evidence="2 9" id="KW-0548">Nucleotidyltransferase</keyword>
<evidence type="ECO:0000313" key="9">
    <source>
        <dbReference type="EMBL" id="GLI33621.1"/>
    </source>
</evidence>
<keyword evidence="10" id="KW-1185">Reference proteome</keyword>
<comment type="caution">
    <text evidence="9">The sequence shown here is derived from an EMBL/GenBank/DDBJ whole genome shotgun (WGS) entry which is preliminary data.</text>
</comment>
<evidence type="ECO:0000256" key="5">
    <source>
        <dbReference type="ARBA" id="ARBA00022842"/>
    </source>
</evidence>
<feature type="domain" description="Glutamate-ammonia ligase adenylyltransferase repeated" evidence="7">
    <location>
        <begin position="520"/>
        <end position="745"/>
    </location>
</feature>
<feature type="domain" description="Glutamate-ammonia ligase adenylyltransferase repeated" evidence="7">
    <location>
        <begin position="2"/>
        <end position="252"/>
    </location>
</feature>
<dbReference type="Gene3D" id="3.30.460.10">
    <property type="entry name" value="Beta Polymerase, domain 2"/>
    <property type="match status" value="2"/>
</dbReference>
<evidence type="ECO:0000259" key="8">
    <source>
        <dbReference type="Pfam" id="PF08335"/>
    </source>
</evidence>
<dbReference type="Proteomes" id="UP001144372">
    <property type="component" value="Unassembled WGS sequence"/>
</dbReference>
<feature type="domain" description="PII-uridylyltransferase/Glutamine-synthetase adenylyltransferase" evidence="8">
    <location>
        <begin position="273"/>
        <end position="415"/>
    </location>
</feature>